<evidence type="ECO:0000313" key="2">
    <source>
        <dbReference type="EMBL" id="ADW19085.1"/>
    </source>
</evidence>
<dbReference type="Gene3D" id="3.40.50.1970">
    <property type="match status" value="1"/>
</dbReference>
<dbReference type="NCBIfam" id="NF033503">
    <property type="entry name" value="LarB"/>
    <property type="match status" value="1"/>
</dbReference>
<dbReference type="PANTHER" id="PTHR43064">
    <property type="entry name" value="PHOSPHORIBOSYLAMINOIMIDAZOLE CARBOXYLASE-RELATED"/>
    <property type="match status" value="1"/>
</dbReference>
<dbReference type="KEGG" id="dpr:Despr_2952"/>
<proteinExistence type="predicted"/>
<dbReference type="InterPro" id="IPR039476">
    <property type="entry name" value="P2CMN_synthase_LarB"/>
</dbReference>
<protein>
    <submittedName>
        <fullName evidence="2">1-(5-phosphoribosyl)-5-amino-4-imidazole-carboxylate (AIR) carboxylase</fullName>
    </submittedName>
</protein>
<dbReference type="AlphaFoldDB" id="A0A7U3YPD6"/>
<dbReference type="SMART" id="SM01001">
    <property type="entry name" value="AIRC"/>
    <property type="match status" value="1"/>
</dbReference>
<accession>A0A7U3YPD6</accession>
<dbReference type="SUPFAM" id="SSF52255">
    <property type="entry name" value="N5-CAIR mutase (phosphoribosylaminoimidazole carboxylase, PurE)"/>
    <property type="match status" value="1"/>
</dbReference>
<dbReference type="Proteomes" id="UP000006365">
    <property type="component" value="Chromosome"/>
</dbReference>
<dbReference type="EMBL" id="CP002364">
    <property type="protein sequence ID" value="ADW19085.1"/>
    <property type="molecule type" value="Genomic_DNA"/>
</dbReference>
<gene>
    <name evidence="2" type="ordered locus">Despr_2952</name>
</gene>
<feature type="domain" description="PurE" evidence="1">
    <location>
        <begin position="121"/>
        <end position="250"/>
    </location>
</feature>
<dbReference type="RefSeq" id="WP_015725610.1">
    <property type="nucleotide sequence ID" value="NC_014972.1"/>
</dbReference>
<dbReference type="InterPro" id="IPR000031">
    <property type="entry name" value="PurE_dom"/>
</dbReference>
<organism evidence="2 3">
    <name type="scientific">Desulfobulbus propionicus (strain ATCC 33891 / DSM 2032 / VKM B-1956 / 1pr3)</name>
    <dbReference type="NCBI Taxonomy" id="577650"/>
    <lineage>
        <taxon>Bacteria</taxon>
        <taxon>Pseudomonadati</taxon>
        <taxon>Thermodesulfobacteriota</taxon>
        <taxon>Desulfobulbia</taxon>
        <taxon>Desulfobulbales</taxon>
        <taxon>Desulfobulbaceae</taxon>
        <taxon>Desulfobulbus</taxon>
    </lineage>
</organism>
<evidence type="ECO:0000259" key="1">
    <source>
        <dbReference type="SMART" id="SM01001"/>
    </source>
</evidence>
<dbReference type="GO" id="GO:0016787">
    <property type="term" value="F:hydrolase activity"/>
    <property type="evidence" value="ECO:0007669"/>
    <property type="project" value="InterPro"/>
</dbReference>
<dbReference type="GO" id="GO:0006189">
    <property type="term" value="P:'de novo' IMP biosynthetic process"/>
    <property type="evidence" value="ECO:0007669"/>
    <property type="project" value="InterPro"/>
</dbReference>
<name>A0A7U3YPD6_DESPD</name>
<keyword evidence="3" id="KW-1185">Reference proteome</keyword>
<evidence type="ECO:0000313" key="3">
    <source>
        <dbReference type="Proteomes" id="UP000006365"/>
    </source>
</evidence>
<sequence length="251" mass="25854">MNEQSVAALLHQVRNGEIEIQHALDQLRLLPIELLNSARLDHHRTLRTGLPEAVFGENKTVEQLIEILGALLRVPNVVVATRVSPEKGEAACQRLNGLTYHPVARMLTGNEAHAPADGGRGTVVIVTAGTSDLPVAEEASVTLQTFGHRIATVHDAGVAGIHRILAHSALLQQGSVIIVVAGMEGALPSVVAGMTAAPVIGVPTSIGYGTGAGGYSALLGMLNSCAPGLAVVNIDNGFGAACMAAAINRAT</sequence>
<reference evidence="2 3" key="1">
    <citation type="journal article" date="2011" name="Stand. Genomic Sci.">
        <title>Complete genome sequence of Desulfobulbus propionicus type strain (1pr3).</title>
        <authorList>
            <person name="Pagani I."/>
            <person name="Lapidus A."/>
            <person name="Nolan M."/>
            <person name="Lucas S."/>
            <person name="Hammon N."/>
            <person name="Deshpande S."/>
            <person name="Cheng J.F."/>
            <person name="Chertkov O."/>
            <person name="Davenport K."/>
            <person name="Tapia R."/>
            <person name="Han C."/>
            <person name="Goodwin L."/>
            <person name="Pitluck S."/>
            <person name="Liolios K."/>
            <person name="Mavromatis K."/>
            <person name="Ivanova N."/>
            <person name="Mikhailova N."/>
            <person name="Pati A."/>
            <person name="Chen A."/>
            <person name="Palaniappan K."/>
            <person name="Land M."/>
            <person name="Hauser L."/>
            <person name="Chang Y.J."/>
            <person name="Jeffries C.D."/>
            <person name="Detter J.C."/>
            <person name="Brambilla E."/>
            <person name="Kannan K.P."/>
            <person name="Djao O.D."/>
            <person name="Rohde M."/>
            <person name="Pukall R."/>
            <person name="Spring S."/>
            <person name="Goker M."/>
            <person name="Sikorski J."/>
            <person name="Woyke T."/>
            <person name="Bristow J."/>
            <person name="Eisen J.A."/>
            <person name="Markowitz V."/>
            <person name="Hugenholtz P."/>
            <person name="Kyrpides N.C."/>
            <person name="Klenk H.P."/>
        </authorList>
    </citation>
    <scope>NUCLEOTIDE SEQUENCE [LARGE SCALE GENOMIC DNA]</scope>
    <source>
        <strain evidence="3">ATCC 33891 / DSM 2032 / 1pr3</strain>
    </source>
</reference>
<dbReference type="Pfam" id="PF00731">
    <property type="entry name" value="AIRC"/>
    <property type="match status" value="1"/>
</dbReference>
<dbReference type="PANTHER" id="PTHR43064:SF1">
    <property type="entry name" value="SLL1489 PROTEIN"/>
    <property type="match status" value="1"/>
</dbReference>